<dbReference type="GO" id="GO:0019867">
    <property type="term" value="C:outer membrane"/>
    <property type="evidence" value="ECO:0007669"/>
    <property type="project" value="InterPro"/>
</dbReference>
<dbReference type="PANTHER" id="PTHR35603:SF2">
    <property type="entry name" value="OUTER MEMBRANE LIPOPROTEIN"/>
    <property type="match status" value="1"/>
</dbReference>
<dbReference type="Pfam" id="PF08239">
    <property type="entry name" value="SH3_3"/>
    <property type="match status" value="1"/>
</dbReference>
<dbReference type="InterPro" id="IPR051407">
    <property type="entry name" value="Bact_OM_lipoprot/Surf_antigen"/>
</dbReference>
<dbReference type="PANTHER" id="PTHR35603">
    <property type="match status" value="1"/>
</dbReference>
<dbReference type="Pfam" id="PF05433">
    <property type="entry name" value="Rick_17kDa_Anti"/>
    <property type="match status" value="1"/>
</dbReference>
<proteinExistence type="predicted"/>
<feature type="domain" description="SH3b" evidence="5">
    <location>
        <begin position="154"/>
        <end position="204"/>
    </location>
</feature>
<dbReference type="Proteomes" id="UP000245212">
    <property type="component" value="Unassembled WGS sequence"/>
</dbReference>
<comment type="subcellular location">
    <subcellularLocation>
        <location evidence="1">Membrane</location>
    </subcellularLocation>
</comment>
<keyword evidence="7" id="KW-1185">Reference proteome</keyword>
<evidence type="ECO:0000256" key="3">
    <source>
        <dbReference type="SAM" id="SignalP"/>
    </source>
</evidence>
<gene>
    <name evidence="6" type="ORF">DD235_04275</name>
</gene>
<name>A0A2V1K7A7_9BURK</name>
<protein>
    <submittedName>
        <fullName evidence="6">Ligand-binding protein SH3</fullName>
    </submittedName>
</protein>
<sequence>MKAMPRKWIAVATLCAVGASGCATTDGSSGWGSKETWGTVIGAVGGALLGSQIGGGTGRTIAIIAGALAGSALGNWIGSNLDEKDQQALAASTQHALATGQSVDWKSDHSGAAAVITPVSSKTSTQQGNVRRAPVIARVDGLSVLNQPYRAVKSANLRAAPAATADKVGGFREGQTFTALGRTGNDWIAVGRQGVLVGYVHAPLVAPVTQAAADQATDLDSISVAQANGQGFDLDALDPGKAVTEQVALQTTCRTMNYELQTSQGTESKTIDACQSADGAWQLG</sequence>
<dbReference type="PROSITE" id="PS51257">
    <property type="entry name" value="PROKAR_LIPOPROTEIN"/>
    <property type="match status" value="1"/>
</dbReference>
<evidence type="ECO:0000313" key="7">
    <source>
        <dbReference type="Proteomes" id="UP000245212"/>
    </source>
</evidence>
<feature type="domain" description="Glycine zipper 2TM" evidence="4">
    <location>
        <begin position="37"/>
        <end position="77"/>
    </location>
</feature>
<keyword evidence="3" id="KW-0732">Signal</keyword>
<organism evidence="6 7">
    <name type="scientific">Corticimicrobacter populi</name>
    <dbReference type="NCBI Taxonomy" id="2175229"/>
    <lineage>
        <taxon>Bacteria</taxon>
        <taxon>Pseudomonadati</taxon>
        <taxon>Pseudomonadota</taxon>
        <taxon>Betaproteobacteria</taxon>
        <taxon>Burkholderiales</taxon>
        <taxon>Alcaligenaceae</taxon>
        <taxon>Corticimicrobacter</taxon>
    </lineage>
</organism>
<dbReference type="AlphaFoldDB" id="A0A2V1K7A7"/>
<comment type="caution">
    <text evidence="6">The sequence shown here is derived from an EMBL/GenBank/DDBJ whole genome shotgun (WGS) entry which is preliminary data.</text>
</comment>
<feature type="signal peptide" evidence="3">
    <location>
        <begin position="1"/>
        <end position="25"/>
    </location>
</feature>
<dbReference type="InterPro" id="IPR003646">
    <property type="entry name" value="SH3-like_bac-type"/>
</dbReference>
<dbReference type="InterPro" id="IPR008816">
    <property type="entry name" value="Gly_zipper_2TM_dom"/>
</dbReference>
<dbReference type="Gene3D" id="2.30.30.40">
    <property type="entry name" value="SH3 Domains"/>
    <property type="match status" value="1"/>
</dbReference>
<keyword evidence="2" id="KW-0472">Membrane</keyword>
<accession>A0A2V1K7A7</accession>
<dbReference type="EMBL" id="QETA01000001">
    <property type="protein sequence ID" value="PWF25365.1"/>
    <property type="molecule type" value="Genomic_DNA"/>
</dbReference>
<evidence type="ECO:0000256" key="2">
    <source>
        <dbReference type="ARBA" id="ARBA00023136"/>
    </source>
</evidence>
<evidence type="ECO:0000313" key="6">
    <source>
        <dbReference type="EMBL" id="PWF25365.1"/>
    </source>
</evidence>
<feature type="chain" id="PRO_5016095663" evidence="3">
    <location>
        <begin position="26"/>
        <end position="284"/>
    </location>
</feature>
<evidence type="ECO:0000259" key="4">
    <source>
        <dbReference type="Pfam" id="PF05433"/>
    </source>
</evidence>
<evidence type="ECO:0000259" key="5">
    <source>
        <dbReference type="Pfam" id="PF08239"/>
    </source>
</evidence>
<reference evidence="7" key="1">
    <citation type="submission" date="2018-05" db="EMBL/GenBank/DDBJ databases">
        <authorList>
            <person name="Li Y."/>
        </authorList>
    </citation>
    <scope>NUCLEOTIDE SEQUENCE [LARGE SCALE GENOMIC DNA]</scope>
    <source>
        <strain evidence="7">3d-2-2</strain>
    </source>
</reference>
<evidence type="ECO:0000256" key="1">
    <source>
        <dbReference type="ARBA" id="ARBA00004370"/>
    </source>
</evidence>